<protein>
    <submittedName>
        <fullName evidence="1">Uncharacterized protein</fullName>
    </submittedName>
</protein>
<dbReference type="SUPFAM" id="SSF48695">
    <property type="entry name" value="Multiheme cytochromes"/>
    <property type="match status" value="1"/>
</dbReference>
<dbReference type="CDD" id="cd11537">
    <property type="entry name" value="NTP-PPase_RS21-C6_like"/>
    <property type="match status" value="1"/>
</dbReference>
<dbReference type="Proteomes" id="UP001054902">
    <property type="component" value="Unassembled WGS sequence"/>
</dbReference>
<dbReference type="GO" id="GO:0042262">
    <property type="term" value="P:DNA protection"/>
    <property type="evidence" value="ECO:0007669"/>
    <property type="project" value="TreeGrafter"/>
</dbReference>
<dbReference type="GO" id="GO:0006253">
    <property type="term" value="P:dCTP catabolic process"/>
    <property type="evidence" value="ECO:0007669"/>
    <property type="project" value="TreeGrafter"/>
</dbReference>
<dbReference type="PANTHER" id="PTHR46523:SF1">
    <property type="entry name" value="DCTP PYROPHOSPHATASE 1"/>
    <property type="match status" value="1"/>
</dbReference>
<dbReference type="InterPro" id="IPR036280">
    <property type="entry name" value="Multihaem_cyt_sf"/>
</dbReference>
<accession>A0AAD3GZV4</accession>
<proteinExistence type="predicted"/>
<organism evidence="1 2">
    <name type="scientific">Chaetoceros tenuissimus</name>
    <dbReference type="NCBI Taxonomy" id="426638"/>
    <lineage>
        <taxon>Eukaryota</taxon>
        <taxon>Sar</taxon>
        <taxon>Stramenopiles</taxon>
        <taxon>Ochrophyta</taxon>
        <taxon>Bacillariophyta</taxon>
        <taxon>Coscinodiscophyceae</taxon>
        <taxon>Chaetocerotophycidae</taxon>
        <taxon>Chaetocerotales</taxon>
        <taxon>Chaetocerotaceae</taxon>
        <taxon>Chaetoceros</taxon>
    </lineage>
</organism>
<dbReference type="EMBL" id="BLLK01000020">
    <property type="protein sequence ID" value="GFH45422.1"/>
    <property type="molecule type" value="Genomic_DNA"/>
</dbReference>
<evidence type="ECO:0000313" key="2">
    <source>
        <dbReference type="Proteomes" id="UP001054902"/>
    </source>
</evidence>
<dbReference type="GO" id="GO:0047840">
    <property type="term" value="F:dCTP diphosphatase activity"/>
    <property type="evidence" value="ECO:0007669"/>
    <property type="project" value="TreeGrafter"/>
</dbReference>
<dbReference type="GO" id="GO:0005829">
    <property type="term" value="C:cytosol"/>
    <property type="evidence" value="ECO:0007669"/>
    <property type="project" value="TreeGrafter"/>
</dbReference>
<dbReference type="Gene3D" id="1.10.287.1080">
    <property type="entry name" value="MazG-like"/>
    <property type="match status" value="2"/>
</dbReference>
<dbReference type="InterPro" id="IPR052555">
    <property type="entry name" value="dCTP_Pyrophosphatase"/>
</dbReference>
<dbReference type="SUPFAM" id="SSF101386">
    <property type="entry name" value="all-alpha NTP pyrophosphatases"/>
    <property type="match status" value="2"/>
</dbReference>
<sequence>MNEEVQDITFEDLYAHILSCLDCHDEESNDHKHDAMYHHKTARCNVLHLGYAIGSLCSKILEHAPMDPNGMTAQSEANEFWLQPSKERSEIHQAIADIFQSILFFAHVTEINLESAILKKMELNARKYPVELCKGKAGKYTKYSKETGITTNNQSMLDISVESDASSNGANVAHSKETPRSLQLKIRQFALDRKWNKYHSPRNIVLAMMGECGELAELFQWLGDIQDNEIFKSIEDRDHCEQEIADVSIYCLRLADVTGIQDIGRLIKY</sequence>
<gene>
    <name evidence="1" type="ORF">CTEN210_01896</name>
</gene>
<evidence type="ECO:0000313" key="1">
    <source>
        <dbReference type="EMBL" id="GFH45422.1"/>
    </source>
</evidence>
<dbReference type="PANTHER" id="PTHR46523">
    <property type="entry name" value="DCTP PYROPHOSPHATASE 1"/>
    <property type="match status" value="1"/>
</dbReference>
<dbReference type="InterPro" id="IPR025984">
    <property type="entry name" value="DCTPP"/>
</dbReference>
<comment type="caution">
    <text evidence="1">The sequence shown here is derived from an EMBL/GenBank/DDBJ whole genome shotgun (WGS) entry which is preliminary data.</text>
</comment>
<dbReference type="AlphaFoldDB" id="A0AAD3GZV4"/>
<name>A0AAD3GZV4_9STRA</name>
<reference evidence="1 2" key="1">
    <citation type="journal article" date="2021" name="Sci. Rep.">
        <title>The genome of the diatom Chaetoceros tenuissimus carries an ancient integrated fragment of an extant virus.</title>
        <authorList>
            <person name="Hongo Y."/>
            <person name="Kimura K."/>
            <person name="Takaki Y."/>
            <person name="Yoshida Y."/>
            <person name="Baba S."/>
            <person name="Kobayashi G."/>
            <person name="Nagasaki K."/>
            <person name="Hano T."/>
            <person name="Tomaru Y."/>
        </authorList>
    </citation>
    <scope>NUCLEOTIDE SEQUENCE [LARGE SCALE GENOMIC DNA]</scope>
    <source>
        <strain evidence="1 2">NIES-3715</strain>
    </source>
</reference>
<keyword evidence="2" id="KW-1185">Reference proteome</keyword>